<accession>A0A8S3YAW0</accession>
<name>A0A8S3YAW0_PARAO</name>
<organism evidence="1 2">
    <name type="scientific">Parnassius apollo</name>
    <name type="common">Apollo butterfly</name>
    <name type="synonym">Papilio apollo</name>
    <dbReference type="NCBI Taxonomy" id="110799"/>
    <lineage>
        <taxon>Eukaryota</taxon>
        <taxon>Metazoa</taxon>
        <taxon>Ecdysozoa</taxon>
        <taxon>Arthropoda</taxon>
        <taxon>Hexapoda</taxon>
        <taxon>Insecta</taxon>
        <taxon>Pterygota</taxon>
        <taxon>Neoptera</taxon>
        <taxon>Endopterygota</taxon>
        <taxon>Lepidoptera</taxon>
        <taxon>Glossata</taxon>
        <taxon>Ditrysia</taxon>
        <taxon>Papilionoidea</taxon>
        <taxon>Papilionidae</taxon>
        <taxon>Parnassiinae</taxon>
        <taxon>Parnassini</taxon>
        <taxon>Parnassius</taxon>
        <taxon>Parnassius</taxon>
    </lineage>
</organism>
<gene>
    <name evidence="1" type="ORF">PAPOLLO_LOCUS26726</name>
</gene>
<dbReference type="OrthoDB" id="10072016at2759"/>
<protein>
    <submittedName>
        <fullName evidence="1">(apollo) hypothetical protein</fullName>
    </submittedName>
</protein>
<reference evidence="1" key="1">
    <citation type="submission" date="2021-04" db="EMBL/GenBank/DDBJ databases">
        <authorList>
            <person name="Tunstrom K."/>
        </authorList>
    </citation>
    <scope>NUCLEOTIDE SEQUENCE</scope>
</reference>
<dbReference type="EMBL" id="CAJQZP010001607">
    <property type="protein sequence ID" value="CAG5056459.1"/>
    <property type="molecule type" value="Genomic_DNA"/>
</dbReference>
<comment type="caution">
    <text evidence="1">The sequence shown here is derived from an EMBL/GenBank/DDBJ whole genome shotgun (WGS) entry which is preliminary data.</text>
</comment>
<evidence type="ECO:0000313" key="1">
    <source>
        <dbReference type="EMBL" id="CAG5056459.1"/>
    </source>
</evidence>
<proteinExistence type="predicted"/>
<keyword evidence="2" id="KW-1185">Reference proteome</keyword>
<dbReference type="Proteomes" id="UP000691718">
    <property type="component" value="Unassembled WGS sequence"/>
</dbReference>
<evidence type="ECO:0000313" key="2">
    <source>
        <dbReference type="Proteomes" id="UP000691718"/>
    </source>
</evidence>
<sequence length="103" mass="11704">MIQEIEVTNEESPDLDIGSEVILMDEEIIEENNIVNETSRDLKGMTTEKCTGKGDVEVPKIKEGTYCVFREEGSLFPGRIQKFNIPYKSLCSKKTFMRLVLAL</sequence>
<dbReference type="AlphaFoldDB" id="A0A8S3YAW0"/>